<evidence type="ECO:0000256" key="1">
    <source>
        <dbReference type="ARBA" id="ARBA00004651"/>
    </source>
</evidence>
<keyword evidence="4 8" id="KW-1003">Cell membrane</keyword>
<evidence type="ECO:0000256" key="4">
    <source>
        <dbReference type="ARBA" id="ARBA00022475"/>
    </source>
</evidence>
<dbReference type="RefSeq" id="WP_354447217.1">
    <property type="nucleotide sequence ID" value="NZ_JBEPSH010000009.1"/>
</dbReference>
<feature type="transmembrane region" description="Helical" evidence="8">
    <location>
        <begin position="223"/>
        <end position="244"/>
    </location>
</feature>
<keyword evidence="5 8" id="KW-0812">Transmembrane</keyword>
<protein>
    <recommendedName>
        <fullName evidence="8">Probable membrane transporter protein</fullName>
    </recommendedName>
</protein>
<feature type="transmembrane region" description="Helical" evidence="8">
    <location>
        <begin position="40"/>
        <end position="59"/>
    </location>
</feature>
<keyword evidence="10" id="KW-1185">Reference proteome</keyword>
<accession>A0ABV2QFD4</accession>
<evidence type="ECO:0000313" key="10">
    <source>
        <dbReference type="Proteomes" id="UP001549320"/>
    </source>
</evidence>
<evidence type="ECO:0000256" key="5">
    <source>
        <dbReference type="ARBA" id="ARBA00022692"/>
    </source>
</evidence>
<dbReference type="EMBL" id="JBEPSH010000009">
    <property type="protein sequence ID" value="MET4579268.1"/>
    <property type="molecule type" value="Genomic_DNA"/>
</dbReference>
<dbReference type="PANTHER" id="PTHR30269">
    <property type="entry name" value="TRANSMEMBRANE PROTEIN YFCA"/>
    <property type="match status" value="1"/>
</dbReference>
<keyword evidence="3" id="KW-0813">Transport</keyword>
<name>A0ABV2QFD4_9BURK</name>
<evidence type="ECO:0000256" key="3">
    <source>
        <dbReference type="ARBA" id="ARBA00022448"/>
    </source>
</evidence>
<keyword evidence="7 8" id="KW-0472">Membrane</keyword>
<feature type="transmembrane region" description="Helical" evidence="8">
    <location>
        <begin position="193"/>
        <end position="211"/>
    </location>
</feature>
<keyword evidence="6 8" id="KW-1133">Transmembrane helix</keyword>
<comment type="caution">
    <text evidence="9">The sequence shown here is derived from an EMBL/GenBank/DDBJ whole genome shotgun (WGS) entry which is preliminary data.</text>
</comment>
<feature type="transmembrane region" description="Helical" evidence="8">
    <location>
        <begin position="127"/>
        <end position="148"/>
    </location>
</feature>
<feature type="transmembrane region" description="Helical" evidence="8">
    <location>
        <begin position="95"/>
        <end position="115"/>
    </location>
</feature>
<evidence type="ECO:0000256" key="8">
    <source>
        <dbReference type="RuleBase" id="RU363041"/>
    </source>
</evidence>
<feature type="transmembrane region" description="Helical" evidence="8">
    <location>
        <begin position="71"/>
        <end position="89"/>
    </location>
</feature>
<organism evidence="9 10">
    <name type="scientific">Ottowia thiooxydans</name>
    <dbReference type="NCBI Taxonomy" id="219182"/>
    <lineage>
        <taxon>Bacteria</taxon>
        <taxon>Pseudomonadati</taxon>
        <taxon>Pseudomonadota</taxon>
        <taxon>Betaproteobacteria</taxon>
        <taxon>Burkholderiales</taxon>
        <taxon>Comamonadaceae</taxon>
        <taxon>Ottowia</taxon>
    </lineage>
</organism>
<proteinExistence type="inferred from homology"/>
<dbReference type="InterPro" id="IPR052017">
    <property type="entry name" value="TSUP"/>
</dbReference>
<gene>
    <name evidence="9" type="ORF">ABIE13_004396</name>
</gene>
<dbReference type="PANTHER" id="PTHR30269:SF37">
    <property type="entry name" value="MEMBRANE TRANSPORTER PROTEIN"/>
    <property type="match status" value="1"/>
</dbReference>
<comment type="similarity">
    <text evidence="2 8">Belongs to the 4-toluene sulfonate uptake permease (TSUP) (TC 2.A.102) family.</text>
</comment>
<dbReference type="Pfam" id="PF01925">
    <property type="entry name" value="TauE"/>
    <property type="match status" value="1"/>
</dbReference>
<evidence type="ECO:0000256" key="7">
    <source>
        <dbReference type="ARBA" id="ARBA00023136"/>
    </source>
</evidence>
<dbReference type="InterPro" id="IPR002781">
    <property type="entry name" value="TM_pro_TauE-like"/>
</dbReference>
<evidence type="ECO:0000313" key="9">
    <source>
        <dbReference type="EMBL" id="MET4579268.1"/>
    </source>
</evidence>
<sequence length="248" mass="26706">MLIQVLLIGAVSGFIQGLSGFAFGLIATSLWAWILAPQKVVPLVVMGSLIGQCISILAVRRHINVTRVRPFALGSLVGVPLGTLLLQALDMTVFRLIIGLGLVIYCSVMLCSMRLPKAHDASPAADGGVGVVAGVLGGACGLAGPPMILWCSMRGWDVLTQRATYQPFFMFVQVQVLVFYIWQGLIDAELMKLFLWLAPVIMLSSWAGFRASLKVGDVHFQKIIFGFLLISGLALLTPGLRLAWRALG</sequence>
<evidence type="ECO:0000256" key="2">
    <source>
        <dbReference type="ARBA" id="ARBA00009142"/>
    </source>
</evidence>
<feature type="transmembrane region" description="Helical" evidence="8">
    <location>
        <begin position="168"/>
        <end position="186"/>
    </location>
</feature>
<comment type="subcellular location">
    <subcellularLocation>
        <location evidence="1 8">Cell membrane</location>
        <topology evidence="1 8">Multi-pass membrane protein</topology>
    </subcellularLocation>
</comment>
<feature type="transmembrane region" description="Helical" evidence="8">
    <location>
        <begin position="7"/>
        <end position="34"/>
    </location>
</feature>
<dbReference type="Proteomes" id="UP001549320">
    <property type="component" value="Unassembled WGS sequence"/>
</dbReference>
<reference evidence="9 10" key="1">
    <citation type="submission" date="2024-06" db="EMBL/GenBank/DDBJ databases">
        <title>Sorghum-associated microbial communities from plants grown in Nebraska, USA.</title>
        <authorList>
            <person name="Schachtman D."/>
        </authorList>
    </citation>
    <scope>NUCLEOTIDE SEQUENCE [LARGE SCALE GENOMIC DNA]</scope>
    <source>
        <strain evidence="9 10">2709</strain>
    </source>
</reference>
<evidence type="ECO:0000256" key="6">
    <source>
        <dbReference type="ARBA" id="ARBA00022989"/>
    </source>
</evidence>